<dbReference type="Proteomes" id="UP001629244">
    <property type="component" value="Unassembled WGS sequence"/>
</dbReference>
<feature type="transmembrane region" description="Helical" evidence="1">
    <location>
        <begin position="120"/>
        <end position="138"/>
    </location>
</feature>
<name>A0ABW8YLK6_9SPHN</name>
<keyword evidence="3" id="KW-1185">Reference proteome</keyword>
<gene>
    <name evidence="2" type="ORF">ABS767_08275</name>
</gene>
<accession>A0ABW8YLK6</accession>
<evidence type="ECO:0000313" key="3">
    <source>
        <dbReference type="Proteomes" id="UP001629244"/>
    </source>
</evidence>
<keyword evidence="1" id="KW-1133">Transmembrane helix</keyword>
<keyword evidence="1" id="KW-0812">Transmembrane</keyword>
<proteinExistence type="predicted"/>
<reference evidence="2 3" key="1">
    <citation type="submission" date="2024-06" db="EMBL/GenBank/DDBJ databases">
        <authorList>
            <person name="Kaempfer P."/>
            <person name="Viver T."/>
        </authorList>
    </citation>
    <scope>NUCLEOTIDE SEQUENCE [LARGE SCALE GENOMIC DNA]</scope>
    <source>
        <strain evidence="2 3">ST-64</strain>
    </source>
</reference>
<feature type="transmembrane region" description="Helical" evidence="1">
    <location>
        <begin position="144"/>
        <end position="168"/>
    </location>
</feature>
<feature type="transmembrane region" description="Helical" evidence="1">
    <location>
        <begin position="40"/>
        <end position="58"/>
    </location>
</feature>
<evidence type="ECO:0000313" key="2">
    <source>
        <dbReference type="EMBL" id="MFL9840953.1"/>
    </source>
</evidence>
<keyword evidence="1" id="KW-0472">Membrane</keyword>
<organism evidence="2 3">
    <name type="scientific">Sphingomonas plantiphila</name>
    <dbReference type="NCBI Taxonomy" id="3163295"/>
    <lineage>
        <taxon>Bacteria</taxon>
        <taxon>Pseudomonadati</taxon>
        <taxon>Pseudomonadota</taxon>
        <taxon>Alphaproteobacteria</taxon>
        <taxon>Sphingomonadales</taxon>
        <taxon>Sphingomonadaceae</taxon>
        <taxon>Sphingomonas</taxon>
    </lineage>
</organism>
<feature type="transmembrane region" description="Helical" evidence="1">
    <location>
        <begin position="64"/>
        <end position="84"/>
    </location>
</feature>
<sequence>MSDPFITLWTAQERDARGLSHDELARRSRLLQRRVLRRDLIEYAAGLLVIFIFGRFALDAQAWPMRVACIVTIVGTCAVMWNLWRRRPHDDPAALARDAHGYLRSQLVEQRDALASVARWYLGPFMPGMTLFVGAMVHESAQRMPLAAALVIGAIGAGVIAATFWMVLGLNRRAARSLDQQIAALDAGRDPNQPE</sequence>
<dbReference type="RefSeq" id="WP_408077872.1">
    <property type="nucleotide sequence ID" value="NZ_JBELQC010000001.1"/>
</dbReference>
<comment type="caution">
    <text evidence="2">The sequence shown here is derived from an EMBL/GenBank/DDBJ whole genome shotgun (WGS) entry which is preliminary data.</text>
</comment>
<evidence type="ECO:0000256" key="1">
    <source>
        <dbReference type="SAM" id="Phobius"/>
    </source>
</evidence>
<protein>
    <submittedName>
        <fullName evidence="2">Uncharacterized protein</fullName>
    </submittedName>
</protein>
<dbReference type="EMBL" id="JBELQC010000001">
    <property type="protein sequence ID" value="MFL9840953.1"/>
    <property type="molecule type" value="Genomic_DNA"/>
</dbReference>